<reference evidence="2" key="1">
    <citation type="journal article" date="2016" name="Nat. Commun.">
        <title>Genome analysis of three Pneumocystis species reveals adaptation mechanisms to life exclusively in mammalian hosts.</title>
        <authorList>
            <person name="Ma L."/>
            <person name="Chen Z."/>
            <person name="Huang D.W."/>
            <person name="Kutty G."/>
            <person name="Ishihara M."/>
            <person name="Wang H."/>
            <person name="Abouelleil A."/>
            <person name="Bishop L."/>
            <person name="Davey E."/>
            <person name="Deng R."/>
            <person name="Deng X."/>
            <person name="Fan L."/>
            <person name="Fantoni G."/>
            <person name="Fitzgerald M."/>
            <person name="Gogineni E."/>
            <person name="Goldberg J.M."/>
            <person name="Handley G."/>
            <person name="Hu X."/>
            <person name="Huber C."/>
            <person name="Jiao X."/>
            <person name="Jones K."/>
            <person name="Levin J.Z."/>
            <person name="Liu Y."/>
            <person name="Macdonald P."/>
            <person name="Melnikov A."/>
            <person name="Raley C."/>
            <person name="Sassi M."/>
            <person name="Sherman B.T."/>
            <person name="Song X."/>
            <person name="Sykes S."/>
            <person name="Tran B."/>
            <person name="Walsh L."/>
            <person name="Xia Y."/>
            <person name="Yang J."/>
            <person name="Young S."/>
            <person name="Zeng Q."/>
            <person name="Zheng X."/>
            <person name="Stephens R."/>
            <person name="Nusbaum C."/>
            <person name="Birren B.W."/>
            <person name="Azadi P."/>
            <person name="Lempicki R.A."/>
            <person name="Cuomo C.A."/>
            <person name="Kovacs J.A."/>
        </authorList>
    </citation>
    <scope>NUCLEOTIDE SEQUENCE [LARGE SCALE GENOMIC DNA]</scope>
    <source>
        <strain evidence="2">B123</strain>
    </source>
</reference>
<dbReference type="AlphaFoldDB" id="A0A0W4ZWV5"/>
<proteinExistence type="predicted"/>
<dbReference type="GeneID" id="30671613"/>
<gene>
    <name evidence="1" type="ORF">PNEG_04343</name>
</gene>
<protein>
    <submittedName>
        <fullName evidence="1">Uncharacterized protein</fullName>
    </submittedName>
</protein>
<keyword evidence="2" id="KW-1185">Reference proteome</keyword>
<evidence type="ECO:0000313" key="1">
    <source>
        <dbReference type="EMBL" id="KTW32842.1"/>
    </source>
</evidence>
<dbReference type="VEuPathDB" id="FungiDB:PNEG_04343"/>
<comment type="caution">
    <text evidence="1">The sequence shown here is derived from an EMBL/GenBank/DDBJ whole genome shotgun (WGS) entry which is preliminary data.</text>
</comment>
<sequence>MHLNCGLQNKGTRKIFLVEYKSQRLTLSPYIMESRRQKNVNFNAWNIFLYKLYFIIDSFDRGRIIFSRLQVSVVKNVQWISKRLEANIFLGLNKYQQFNTCYLIARFKVENLLIIICYLSDL</sequence>
<accession>A0A0W4ZWV5</accession>
<dbReference type="EMBL" id="AFWA02000017">
    <property type="protein sequence ID" value="KTW32842.1"/>
    <property type="molecule type" value="Genomic_DNA"/>
</dbReference>
<name>A0A0W4ZWV5_PNEMU</name>
<evidence type="ECO:0000313" key="2">
    <source>
        <dbReference type="Proteomes" id="UP000011958"/>
    </source>
</evidence>
<organism evidence="1 2">
    <name type="scientific">Pneumocystis murina (strain B123)</name>
    <name type="common">Mouse pneumocystis pneumonia agent</name>
    <name type="synonym">Pneumocystis carinii f. sp. muris</name>
    <dbReference type="NCBI Taxonomy" id="1069680"/>
    <lineage>
        <taxon>Eukaryota</taxon>
        <taxon>Fungi</taxon>
        <taxon>Dikarya</taxon>
        <taxon>Ascomycota</taxon>
        <taxon>Taphrinomycotina</taxon>
        <taxon>Pneumocystomycetes</taxon>
        <taxon>Pneumocystaceae</taxon>
        <taxon>Pneumocystis</taxon>
    </lineage>
</organism>
<dbReference type="Proteomes" id="UP000011958">
    <property type="component" value="Unassembled WGS sequence"/>
</dbReference>
<dbReference type="RefSeq" id="XP_019613324.1">
    <property type="nucleotide sequence ID" value="XM_019757854.1"/>
</dbReference>